<evidence type="ECO:0000256" key="4">
    <source>
        <dbReference type="ARBA" id="ARBA00022824"/>
    </source>
</evidence>
<evidence type="ECO:0000313" key="9">
    <source>
        <dbReference type="Proteomes" id="UP000018201"/>
    </source>
</evidence>
<dbReference type="EMBL" id="HG693349">
    <property type="protein sequence ID" value="CDI85072.1"/>
    <property type="molecule type" value="Genomic_DNA"/>
</dbReference>
<dbReference type="Proteomes" id="UP000018201">
    <property type="component" value="Unassembled WGS sequence"/>
</dbReference>
<sequence length="103" mass="11326">MKNMDGIEWPAAGNIPYLFRHFVNTLQRLQPSGKMAGTNRKYSKKIEAFDRSITKRGHVSESKNKKGKGYPVGPIVLAVFLFVVVGSAVIQIISTAQRGAPLP</sequence>
<gene>
    <name evidence="8" type="ORF">EPH_0052350</name>
</gene>
<dbReference type="PANTHER" id="PTHR15601:SF0">
    <property type="entry name" value="GEO09675P1"/>
    <property type="match status" value="1"/>
</dbReference>
<keyword evidence="5 7" id="KW-1133">Transmembrane helix</keyword>
<dbReference type="OrthoDB" id="16679at2759"/>
<accession>U6GZQ7</accession>
<dbReference type="GO" id="GO:0005789">
    <property type="term" value="C:endoplasmic reticulum membrane"/>
    <property type="evidence" value="ECO:0007669"/>
    <property type="project" value="UniProtKB-SubCell"/>
</dbReference>
<name>U6GZQ7_9EIME</name>
<evidence type="ECO:0000256" key="7">
    <source>
        <dbReference type="SAM" id="Phobius"/>
    </source>
</evidence>
<keyword evidence="4" id="KW-0256">Endoplasmic reticulum</keyword>
<dbReference type="InterPro" id="IPR010580">
    <property type="entry name" value="ER_stress-assoc"/>
</dbReference>
<comment type="similarity">
    <text evidence="2">Belongs to the RAMP4 family.</text>
</comment>
<dbReference type="PANTHER" id="PTHR15601">
    <property type="entry name" value="STRESS ASSOCIATED ENDOPLASMIC RETICULUM PROTEIN SERP1/RAMP4"/>
    <property type="match status" value="1"/>
</dbReference>
<comment type="subcellular location">
    <subcellularLocation>
        <location evidence="1">Endoplasmic reticulum membrane</location>
        <topology evidence="1">Single-pass membrane protein</topology>
    </subcellularLocation>
</comment>
<evidence type="ECO:0000256" key="3">
    <source>
        <dbReference type="ARBA" id="ARBA00022692"/>
    </source>
</evidence>
<dbReference type="VEuPathDB" id="ToxoDB:EPH_0052350"/>
<dbReference type="Pfam" id="PF06624">
    <property type="entry name" value="RAMP4"/>
    <property type="match status" value="1"/>
</dbReference>
<keyword evidence="9" id="KW-1185">Reference proteome</keyword>
<evidence type="ECO:0000256" key="2">
    <source>
        <dbReference type="ARBA" id="ARBA00005500"/>
    </source>
</evidence>
<reference evidence="8" key="2">
    <citation type="submission" date="2013-10" db="EMBL/GenBank/DDBJ databases">
        <authorList>
            <person name="Aslett M."/>
        </authorList>
    </citation>
    <scope>NUCLEOTIDE SEQUENCE [LARGE SCALE GENOMIC DNA]</scope>
    <source>
        <strain evidence="8">Houghton</strain>
    </source>
</reference>
<feature type="transmembrane region" description="Helical" evidence="7">
    <location>
        <begin position="72"/>
        <end position="93"/>
    </location>
</feature>
<protein>
    <submittedName>
        <fullName evidence="8">Ribosome associated membrane domain-containing protein, putative</fullName>
    </submittedName>
</protein>
<dbReference type="GO" id="GO:0030968">
    <property type="term" value="P:endoplasmic reticulum unfolded protein response"/>
    <property type="evidence" value="ECO:0007669"/>
    <property type="project" value="TreeGrafter"/>
</dbReference>
<evidence type="ECO:0000256" key="6">
    <source>
        <dbReference type="ARBA" id="ARBA00023136"/>
    </source>
</evidence>
<proteinExistence type="inferred from homology"/>
<keyword evidence="3 7" id="KW-0812">Transmembrane</keyword>
<evidence type="ECO:0000313" key="8">
    <source>
        <dbReference type="EMBL" id="CDI85072.1"/>
    </source>
</evidence>
<dbReference type="AlphaFoldDB" id="U6GZQ7"/>
<evidence type="ECO:0000256" key="5">
    <source>
        <dbReference type="ARBA" id="ARBA00022989"/>
    </source>
</evidence>
<keyword evidence="6 7" id="KW-0472">Membrane</keyword>
<evidence type="ECO:0000256" key="1">
    <source>
        <dbReference type="ARBA" id="ARBA00004389"/>
    </source>
</evidence>
<organism evidence="8 9">
    <name type="scientific">Eimeria praecox</name>
    <dbReference type="NCBI Taxonomy" id="51316"/>
    <lineage>
        <taxon>Eukaryota</taxon>
        <taxon>Sar</taxon>
        <taxon>Alveolata</taxon>
        <taxon>Apicomplexa</taxon>
        <taxon>Conoidasida</taxon>
        <taxon>Coccidia</taxon>
        <taxon>Eucoccidiorida</taxon>
        <taxon>Eimeriorina</taxon>
        <taxon>Eimeriidae</taxon>
        <taxon>Eimeria</taxon>
    </lineage>
</organism>
<reference evidence="8" key="1">
    <citation type="submission" date="2013-10" db="EMBL/GenBank/DDBJ databases">
        <title>Genomic analysis of the causative agents of coccidiosis in chickens.</title>
        <authorList>
            <person name="Reid A.J."/>
            <person name="Blake D."/>
            <person name="Billington K."/>
            <person name="Browne H."/>
            <person name="Dunn M."/>
            <person name="Hung S."/>
            <person name="Kawahara F."/>
            <person name="Miranda-Saavedra D."/>
            <person name="Mourier T."/>
            <person name="Nagra H."/>
            <person name="Otto T.D."/>
            <person name="Rawlings N."/>
            <person name="Sanchez A."/>
            <person name="Sanders M."/>
            <person name="Subramaniam C."/>
            <person name="Tay Y."/>
            <person name="Dear P."/>
            <person name="Doerig C."/>
            <person name="Gruber A."/>
            <person name="Parkinson J."/>
            <person name="Shirley M."/>
            <person name="Wan K.L."/>
            <person name="Berriman M."/>
            <person name="Tomley F."/>
            <person name="Pain A."/>
        </authorList>
    </citation>
    <scope>NUCLEOTIDE SEQUENCE [LARGE SCALE GENOMIC DNA]</scope>
    <source>
        <strain evidence="8">Houghton</strain>
    </source>
</reference>